<organism evidence="1 2">
    <name type="scientific">Pyricularia oryzae</name>
    <name type="common">Rice blast fungus</name>
    <name type="synonym">Magnaporthe oryzae</name>
    <dbReference type="NCBI Taxonomy" id="318829"/>
    <lineage>
        <taxon>Eukaryota</taxon>
        <taxon>Fungi</taxon>
        <taxon>Dikarya</taxon>
        <taxon>Ascomycota</taxon>
        <taxon>Pezizomycotina</taxon>
        <taxon>Sordariomycetes</taxon>
        <taxon>Sordariomycetidae</taxon>
        <taxon>Magnaporthales</taxon>
        <taxon>Pyriculariaceae</taxon>
        <taxon>Pyricularia</taxon>
    </lineage>
</organism>
<evidence type="ECO:0000313" key="1">
    <source>
        <dbReference type="EMBL" id="QBZ57635.1"/>
    </source>
</evidence>
<proteinExistence type="predicted"/>
<gene>
    <name evidence="1" type="ORF">PoMZ_02568</name>
</gene>
<sequence>HLKRFKAELVPFKNGPYSDIYITLLKALYYGNNTYNILLIADQNIVYKVFKQRCHSSNQLRNHKYILLCNNSRNIRLPSGFTFQDFLPSRPRSNSIPKRRAMAIDLVSHPAPCGKPNLAGTALRTGALSIFKAMAGKDITALRIRWQRASWHFGVFKIRGSSRHGVRKAKKP</sequence>
<feature type="non-terminal residue" evidence="1">
    <location>
        <position position="1"/>
    </location>
</feature>
<evidence type="ECO:0000313" key="2">
    <source>
        <dbReference type="Proteomes" id="UP000294847"/>
    </source>
</evidence>
<dbReference type="AlphaFoldDB" id="A0A4V1C5U8"/>
<dbReference type="Proteomes" id="UP000294847">
    <property type="component" value="Chromosome 2"/>
</dbReference>
<name>A0A4V1C5U8_PYROR</name>
<protein>
    <recommendedName>
        <fullName evidence="3">Ribosomal protein S11</fullName>
    </recommendedName>
</protein>
<reference evidence="1 2" key="1">
    <citation type="journal article" date="2019" name="Mol. Biol. Evol.">
        <title>Blast fungal genomes show frequent chromosomal changes, gene gains and losses, and effector gene turnover.</title>
        <authorList>
            <person name="Gomez Luciano L.B."/>
            <person name="Jason Tsai I."/>
            <person name="Chuma I."/>
            <person name="Tosa Y."/>
            <person name="Chen Y.H."/>
            <person name="Li J.Y."/>
            <person name="Li M.Y."/>
            <person name="Jade Lu M.Y."/>
            <person name="Nakayashiki H."/>
            <person name="Li W.H."/>
        </authorList>
    </citation>
    <scope>NUCLEOTIDE SEQUENCE [LARGE SCALE GENOMIC DNA]</scope>
    <source>
        <strain evidence="1">MZ5-1-6</strain>
    </source>
</reference>
<accession>A0A4V1C5U8</accession>
<dbReference type="EMBL" id="CP034205">
    <property type="protein sequence ID" value="QBZ57635.1"/>
    <property type="molecule type" value="Genomic_DNA"/>
</dbReference>
<evidence type="ECO:0008006" key="3">
    <source>
        <dbReference type="Google" id="ProtNLM"/>
    </source>
</evidence>